<reference evidence="2" key="1">
    <citation type="journal article" date="2015" name="Nature">
        <title>Complex archaea that bridge the gap between prokaryotes and eukaryotes.</title>
        <authorList>
            <person name="Spang A."/>
            <person name="Saw J.H."/>
            <person name="Jorgensen S.L."/>
            <person name="Zaremba-Niedzwiedzka K."/>
            <person name="Martijn J."/>
            <person name="Lind A.E."/>
            <person name="van Eijk R."/>
            <person name="Schleper C."/>
            <person name="Guy L."/>
            <person name="Ettema T.J."/>
        </authorList>
    </citation>
    <scope>NUCLEOTIDE SEQUENCE</scope>
</reference>
<evidence type="ECO:0000313" key="2">
    <source>
        <dbReference type="EMBL" id="KKK97092.1"/>
    </source>
</evidence>
<dbReference type="EMBL" id="LAZR01046199">
    <property type="protein sequence ID" value="KKK97092.1"/>
    <property type="molecule type" value="Genomic_DNA"/>
</dbReference>
<feature type="non-terminal residue" evidence="2">
    <location>
        <position position="306"/>
    </location>
</feature>
<organism evidence="2">
    <name type="scientific">marine sediment metagenome</name>
    <dbReference type="NCBI Taxonomy" id="412755"/>
    <lineage>
        <taxon>unclassified sequences</taxon>
        <taxon>metagenomes</taxon>
        <taxon>ecological metagenomes</taxon>
    </lineage>
</organism>
<gene>
    <name evidence="2" type="ORF">LCGC14_2656200</name>
</gene>
<dbReference type="Pfam" id="PF04404">
    <property type="entry name" value="ERF"/>
    <property type="match status" value="1"/>
</dbReference>
<feature type="region of interest" description="Disordered" evidence="1">
    <location>
        <begin position="152"/>
        <end position="189"/>
    </location>
</feature>
<protein>
    <submittedName>
        <fullName evidence="2">Uncharacterized protein</fullName>
    </submittedName>
</protein>
<dbReference type="AlphaFoldDB" id="A0A0F8ZT94"/>
<accession>A0A0F8ZT94</accession>
<evidence type="ECO:0000256" key="1">
    <source>
        <dbReference type="SAM" id="MobiDB-lite"/>
    </source>
</evidence>
<dbReference type="InterPro" id="IPR007499">
    <property type="entry name" value="ERF_bacteria_virus"/>
</dbReference>
<feature type="compositionally biased region" description="Low complexity" evidence="1">
    <location>
        <begin position="171"/>
        <end position="180"/>
    </location>
</feature>
<sequence>MEDTTFNSQENLLEQTDFKMELHPIGKTKIFSALSKFQGKSTHPKKDTLVSFNFQGRTTKYLYATLDACISENQELLAECGLAITQFPIVKDGRVGLTTILSHSDGEFIQSYYSMKADNEKAQTVGSALTYLRRYSYCAAVGVAAEMDDDGENADAIKKDGDKASGEKSQQQKPTQQQQTNGEKKQLGFAEKRTLTKNDINDRLKDKCKTVPQLENLWVLLTKSQQENKETIGWFSMRKAQIVNELKELKKIVEKEPEKTNNEKAAEMFSPEEKPDAMKFINAIRLIKTQENLNEFYKMYKDKILG</sequence>
<name>A0A0F8ZT94_9ZZZZ</name>
<comment type="caution">
    <text evidence="2">The sequence shown here is derived from an EMBL/GenBank/DDBJ whole genome shotgun (WGS) entry which is preliminary data.</text>
</comment>
<proteinExistence type="predicted"/>
<feature type="compositionally biased region" description="Basic and acidic residues" evidence="1">
    <location>
        <begin position="155"/>
        <end position="166"/>
    </location>
</feature>